<feature type="transmembrane region" description="Helical" evidence="1">
    <location>
        <begin position="62"/>
        <end position="84"/>
    </location>
</feature>
<name>A0ABQ6IE54_9MICO</name>
<evidence type="ECO:0000313" key="3">
    <source>
        <dbReference type="Proteomes" id="UP001157125"/>
    </source>
</evidence>
<dbReference type="EMBL" id="BSUN01000001">
    <property type="protein sequence ID" value="GMA36147.1"/>
    <property type="molecule type" value="Genomic_DNA"/>
</dbReference>
<dbReference type="RefSeq" id="WP_284328415.1">
    <property type="nucleotide sequence ID" value="NZ_BSUN01000001.1"/>
</dbReference>
<organism evidence="2 3">
    <name type="scientific">Demequina litorisediminis</name>
    <dbReference type="NCBI Taxonomy" id="1849022"/>
    <lineage>
        <taxon>Bacteria</taxon>
        <taxon>Bacillati</taxon>
        <taxon>Actinomycetota</taxon>
        <taxon>Actinomycetes</taxon>
        <taxon>Micrococcales</taxon>
        <taxon>Demequinaceae</taxon>
        <taxon>Demequina</taxon>
    </lineage>
</organism>
<keyword evidence="3" id="KW-1185">Reference proteome</keyword>
<reference evidence="3" key="1">
    <citation type="journal article" date="2019" name="Int. J. Syst. Evol. Microbiol.">
        <title>The Global Catalogue of Microorganisms (GCM) 10K type strain sequencing project: providing services to taxonomists for standard genome sequencing and annotation.</title>
        <authorList>
            <consortium name="The Broad Institute Genomics Platform"/>
            <consortium name="The Broad Institute Genome Sequencing Center for Infectious Disease"/>
            <person name="Wu L."/>
            <person name="Ma J."/>
        </authorList>
    </citation>
    <scope>NUCLEOTIDE SEQUENCE [LARGE SCALE GENOMIC DNA]</scope>
    <source>
        <strain evidence="3">NBRC 112299</strain>
    </source>
</reference>
<evidence type="ECO:0000313" key="2">
    <source>
        <dbReference type="EMBL" id="GMA36147.1"/>
    </source>
</evidence>
<dbReference type="Proteomes" id="UP001157125">
    <property type="component" value="Unassembled WGS sequence"/>
</dbReference>
<protein>
    <submittedName>
        <fullName evidence="2">Uncharacterized protein</fullName>
    </submittedName>
</protein>
<keyword evidence="1" id="KW-1133">Transmembrane helix</keyword>
<comment type="caution">
    <text evidence="2">The sequence shown here is derived from an EMBL/GenBank/DDBJ whole genome shotgun (WGS) entry which is preliminary data.</text>
</comment>
<sequence length="93" mass="9379">MTESAPSVDPALPGGRIRFPGVGIALVAVAVVLLPIGVLTLLGTSSRGFFENAPTQASIGALMILIGAVALIGAAVIAGVRAIAQQYRAAERR</sequence>
<accession>A0ABQ6IE54</accession>
<proteinExistence type="predicted"/>
<gene>
    <name evidence="2" type="ORF">GCM10025876_23510</name>
</gene>
<keyword evidence="1" id="KW-0472">Membrane</keyword>
<keyword evidence="1" id="KW-0812">Transmembrane</keyword>
<feature type="transmembrane region" description="Helical" evidence="1">
    <location>
        <begin position="21"/>
        <end position="42"/>
    </location>
</feature>
<evidence type="ECO:0000256" key="1">
    <source>
        <dbReference type="SAM" id="Phobius"/>
    </source>
</evidence>